<dbReference type="Gene3D" id="3.40.30.10">
    <property type="entry name" value="Glutaredoxin"/>
    <property type="match status" value="1"/>
</dbReference>
<comment type="catalytic activity">
    <reaction evidence="4">
        <text>[glutaredoxin]-dithiol + arsenate + glutathione + H(+) = glutathionyl-S-S-[glutaredoxin] + arsenite + H2O</text>
        <dbReference type="Rhea" id="RHEA:22016"/>
        <dbReference type="Rhea" id="RHEA-COMP:10729"/>
        <dbReference type="Rhea" id="RHEA-COMP:17668"/>
        <dbReference type="ChEBI" id="CHEBI:15377"/>
        <dbReference type="ChEBI" id="CHEBI:15378"/>
        <dbReference type="ChEBI" id="CHEBI:29242"/>
        <dbReference type="ChEBI" id="CHEBI:29950"/>
        <dbReference type="ChEBI" id="CHEBI:48597"/>
        <dbReference type="ChEBI" id="CHEBI:57925"/>
        <dbReference type="ChEBI" id="CHEBI:146199"/>
        <dbReference type="EC" id="1.20.4.1"/>
    </reaction>
</comment>
<organism evidence="5 6">
    <name type="scientific">Reyranella soli</name>
    <dbReference type="NCBI Taxonomy" id="1230389"/>
    <lineage>
        <taxon>Bacteria</taxon>
        <taxon>Pseudomonadati</taxon>
        <taxon>Pseudomonadota</taxon>
        <taxon>Alphaproteobacteria</taxon>
        <taxon>Hyphomicrobiales</taxon>
        <taxon>Reyranellaceae</taxon>
        <taxon>Reyranella</taxon>
    </lineage>
</organism>
<dbReference type="InterPro" id="IPR006660">
    <property type="entry name" value="Arsenate_reductase-like"/>
</dbReference>
<evidence type="ECO:0000256" key="1">
    <source>
        <dbReference type="ARBA" id="ARBA00007198"/>
    </source>
</evidence>
<keyword evidence="6" id="KW-1185">Reference proteome</keyword>
<evidence type="ECO:0000313" key="6">
    <source>
        <dbReference type="Proteomes" id="UP000321058"/>
    </source>
</evidence>
<gene>
    <name evidence="5" type="ORF">RSO01_80790</name>
</gene>
<evidence type="ECO:0000256" key="2">
    <source>
        <dbReference type="ARBA" id="ARBA00023002"/>
    </source>
</evidence>
<dbReference type="OrthoDB" id="9790554at2"/>
<comment type="similarity">
    <text evidence="1 3 4">Belongs to the ArsC family.</text>
</comment>
<evidence type="ECO:0000256" key="3">
    <source>
        <dbReference type="PROSITE-ProRule" id="PRU01282"/>
    </source>
</evidence>
<evidence type="ECO:0000256" key="4">
    <source>
        <dbReference type="RuleBase" id="RU362029"/>
    </source>
</evidence>
<reference evidence="5 6" key="1">
    <citation type="submission" date="2019-07" db="EMBL/GenBank/DDBJ databases">
        <title>Whole genome shotgun sequence of Reyranella soli NBRC 108950.</title>
        <authorList>
            <person name="Hosoyama A."/>
            <person name="Uohara A."/>
            <person name="Ohji S."/>
            <person name="Ichikawa N."/>
        </authorList>
    </citation>
    <scope>NUCLEOTIDE SEQUENCE [LARGE SCALE GENOMIC DNA]</scope>
    <source>
        <strain evidence="5 6">NBRC 108950</strain>
    </source>
</reference>
<protein>
    <recommendedName>
        <fullName evidence="4">Arsenate reductase</fullName>
        <ecNumber evidence="4">1.20.4.1</ecNumber>
    </recommendedName>
</protein>
<dbReference type="PANTHER" id="PTHR30041:SF4">
    <property type="entry name" value="ARSENATE REDUCTASE"/>
    <property type="match status" value="1"/>
</dbReference>
<accession>A0A512NPP7</accession>
<dbReference type="NCBIfam" id="TIGR00014">
    <property type="entry name" value="arsC"/>
    <property type="match status" value="1"/>
</dbReference>
<sequence length="116" mass="12721">MTITIWHNPRCSKSRETLELLKKKGVAPTIREYLKEPPSKAEVEKLLDMVGGEPGALIRDGEAEFKALKKKKADLSRADIVKAIAAHPVLLQRPIVVAGKRAAIGRPPEAVLPLLK</sequence>
<dbReference type="GO" id="GO:0008794">
    <property type="term" value="F:arsenate reductase (glutaredoxin) activity"/>
    <property type="evidence" value="ECO:0007669"/>
    <property type="project" value="UniProtKB-UniRule"/>
</dbReference>
<keyword evidence="2 4" id="KW-0560">Oxidoreductase</keyword>
<comment type="caution">
    <text evidence="5">The sequence shown here is derived from an EMBL/GenBank/DDBJ whole genome shotgun (WGS) entry which is preliminary data.</text>
</comment>
<proteinExistence type="inferred from homology"/>
<dbReference type="Proteomes" id="UP000321058">
    <property type="component" value="Unassembled WGS sequence"/>
</dbReference>
<dbReference type="PROSITE" id="PS51353">
    <property type="entry name" value="ARSC"/>
    <property type="match status" value="1"/>
</dbReference>
<dbReference type="SUPFAM" id="SSF52833">
    <property type="entry name" value="Thioredoxin-like"/>
    <property type="match status" value="1"/>
</dbReference>
<dbReference type="InterPro" id="IPR006659">
    <property type="entry name" value="Arsenate_reductase"/>
</dbReference>
<dbReference type="PANTHER" id="PTHR30041">
    <property type="entry name" value="ARSENATE REDUCTASE"/>
    <property type="match status" value="1"/>
</dbReference>
<dbReference type="InterPro" id="IPR036249">
    <property type="entry name" value="Thioredoxin-like_sf"/>
</dbReference>
<dbReference type="Pfam" id="PF03960">
    <property type="entry name" value="ArsC"/>
    <property type="match status" value="1"/>
</dbReference>
<dbReference type="AlphaFoldDB" id="A0A512NPP7"/>
<dbReference type="CDD" id="cd03034">
    <property type="entry name" value="ArsC_ArsC"/>
    <property type="match status" value="1"/>
</dbReference>
<evidence type="ECO:0000313" key="5">
    <source>
        <dbReference type="EMBL" id="GEP60913.1"/>
    </source>
</evidence>
<name>A0A512NPP7_9HYPH</name>
<dbReference type="EMBL" id="BKAJ01000189">
    <property type="protein sequence ID" value="GEP60913.1"/>
    <property type="molecule type" value="Genomic_DNA"/>
</dbReference>
<dbReference type="RefSeq" id="WP_147156242.1">
    <property type="nucleotide sequence ID" value="NZ_BKAJ01000189.1"/>
</dbReference>
<dbReference type="EC" id="1.20.4.1" evidence="4"/>